<dbReference type="SUPFAM" id="SSF55785">
    <property type="entry name" value="PYP-like sensor domain (PAS domain)"/>
    <property type="match status" value="1"/>
</dbReference>
<dbReference type="SUPFAM" id="SSF47384">
    <property type="entry name" value="Homodimeric domain of signal transducing histidine kinase"/>
    <property type="match status" value="1"/>
</dbReference>
<feature type="coiled-coil region" evidence="8">
    <location>
        <begin position="614"/>
        <end position="655"/>
    </location>
</feature>
<dbReference type="Pfam" id="PF01739">
    <property type="entry name" value="CheR"/>
    <property type="match status" value="1"/>
</dbReference>
<dbReference type="GO" id="GO:0005524">
    <property type="term" value="F:ATP binding"/>
    <property type="evidence" value="ECO:0007669"/>
    <property type="project" value="UniProtKB-KW"/>
</dbReference>
<evidence type="ECO:0000256" key="8">
    <source>
        <dbReference type="SAM" id="Coils"/>
    </source>
</evidence>
<dbReference type="InterPro" id="IPR003661">
    <property type="entry name" value="HisK_dim/P_dom"/>
</dbReference>
<dbReference type="InterPro" id="IPR013656">
    <property type="entry name" value="PAS_4"/>
</dbReference>
<evidence type="ECO:0000256" key="3">
    <source>
        <dbReference type="ARBA" id="ARBA00022679"/>
    </source>
</evidence>
<dbReference type="SMART" id="SM00138">
    <property type="entry name" value="MeTrc"/>
    <property type="match status" value="1"/>
</dbReference>
<dbReference type="InterPro" id="IPR036890">
    <property type="entry name" value="HATPase_C_sf"/>
</dbReference>
<dbReference type="GO" id="GO:0000155">
    <property type="term" value="F:phosphorelay sensor kinase activity"/>
    <property type="evidence" value="ECO:0007669"/>
    <property type="project" value="InterPro"/>
</dbReference>
<protein>
    <recommendedName>
        <fullName evidence="2">histidine kinase</fullName>
        <ecNumber evidence="2">2.7.13.3</ecNumber>
    </recommendedName>
</protein>
<dbReference type="Pfam" id="PF02518">
    <property type="entry name" value="HATPase_c"/>
    <property type="match status" value="1"/>
</dbReference>
<dbReference type="GO" id="GO:0008984">
    <property type="term" value="F:protein-glutamate methylesterase activity"/>
    <property type="evidence" value="ECO:0007669"/>
    <property type="project" value="InterPro"/>
</dbReference>
<evidence type="ECO:0000259" key="9">
    <source>
        <dbReference type="PROSITE" id="PS50109"/>
    </source>
</evidence>
<dbReference type="SMART" id="SM00388">
    <property type="entry name" value="HisKA"/>
    <property type="match status" value="1"/>
</dbReference>
<dbReference type="PRINTS" id="PR00996">
    <property type="entry name" value="CHERMTFRASE"/>
</dbReference>
<keyword evidence="7" id="KW-0902">Two-component regulatory system</keyword>
<dbReference type="InterPro" id="IPR035909">
    <property type="entry name" value="CheB_C"/>
</dbReference>
<sequence>MQDKIINRLIEDEHVQAPVIGIGVSPFEQHHLEAFFQSFPHELNASFIVVQNHVTDDCITDLEALVLPIGYRAKTIKHGEKVMKKTIYFCPQHAVVTLTEDQRLHLSEQLPACMACSVDLLFQSLASVQKEEAFAIFFQKGHCVGSGLLQLVEQGGTALSCSEVESGFDTLYQQTFKDPSTLAAYIANIINVPHVDEADPVLLRIIERLEMYKGIAFSTYQKKRLLSVIQKRMRIAKKRISLLSEYDCLLEREPDELDRLHAQLLSGMTSFFRDMEAFRVCEHQVIPSIIENAVKNGKSRCRIWIAGCSTGEEAYSFTILFLEEMKRRQVTIELQVFATDINRKAIQTASKGLYSVESMARMPEKWRARYFERKGDAFIVKQSLRKHIVFAPHNLLIDSPFIHLDFISCRNVLMYFQPEVQKRILSRFQYALKDQGMLILGPNETVPNIPRLFHLFNEKWNIYTHSNVSKPHVPWALNARDIELKARAAQYMQEVSEDYDACMIINDSDEILALSNGAYSFLDHTEVSDQACEYVTPDYMKEMLSQTFQKVWTDETEVVFQHVLISEKGSKQYADFTVKSFDRRFKGIYVILIRMNERGKNQNNGRGKGMSDQNSVYQQRIVDLENELNEVKQKEQEARAQLKAKHTQLEEFEKKHEHFINIINNLRVTREKLYRPSVKPELATLFVDRDMNIRYYTPTAASLFTSAKIRHQQSFQSMAKKLTQETLYHDFQSVISDRRAIEREIETNEGEQFTVHITPIFDQEHEGAVMTWIKMTEVTKIKQSLHLAVTALDNSHIHIVVATEEGVIQCVNQRFCQFVQQHEYDLIGKDIFSVYHSLCQCDDLEKQWKVCLKEGSWTGELYFQDLSGRERWERVSLHRIDDPDKMQSTVMRISEDITNQKQSEKMLMKSEMLSAVGQLAAGIAHEIRNPLTSLKGFLQLMIQSKKYQKDYADVMMSEFNRLESIINEFLVLSRSKSVKFEPVHVNLLLEEVIMVVESQAVLKGVSIQKNLSPSLPNIQGIPNELKQVFLNILKNGIEAMDGVTGVIKVTSLMKDHQMMLIFEDQGKGIPEDEIGKLGEPFYTTKEKGTGLGLMMTIKIIESHGGTIRFESKSFEGTRVIITFPMS</sequence>
<feature type="domain" description="PAC" evidence="10">
    <location>
        <begin position="857"/>
        <end position="909"/>
    </location>
</feature>
<dbReference type="SUPFAM" id="SSF55874">
    <property type="entry name" value="ATPase domain of HSP90 chaperone/DNA topoisomerase II/histidine kinase"/>
    <property type="match status" value="1"/>
</dbReference>
<evidence type="ECO:0000313" key="13">
    <source>
        <dbReference type="Proteomes" id="UP001182042"/>
    </source>
</evidence>
<dbReference type="InterPro" id="IPR035965">
    <property type="entry name" value="PAS-like_dom_sf"/>
</dbReference>
<dbReference type="SMART" id="SM00387">
    <property type="entry name" value="HATPase_c"/>
    <property type="match status" value="1"/>
</dbReference>
<dbReference type="Pfam" id="PF01339">
    <property type="entry name" value="CheB_methylest"/>
    <property type="match status" value="1"/>
</dbReference>
<evidence type="ECO:0000313" key="12">
    <source>
        <dbReference type="EMBL" id="MDR4248776.1"/>
    </source>
</evidence>
<evidence type="ECO:0000259" key="11">
    <source>
        <dbReference type="PROSITE" id="PS50123"/>
    </source>
</evidence>
<dbReference type="InterPro" id="IPR000700">
    <property type="entry name" value="PAS-assoc_C"/>
</dbReference>
<dbReference type="NCBIfam" id="TIGR00229">
    <property type="entry name" value="sensory_box"/>
    <property type="match status" value="1"/>
</dbReference>
<feature type="domain" description="CheR-type methyltransferase" evidence="11">
    <location>
        <begin position="190"/>
        <end position="457"/>
    </location>
</feature>
<dbReference type="RefSeq" id="WP_309415295.1">
    <property type="nucleotide sequence ID" value="NZ_VKQA01000001.1"/>
</dbReference>
<name>A0AAE3WJE7_BACPU</name>
<reference evidence="12" key="1">
    <citation type="submission" date="2019-07" db="EMBL/GenBank/DDBJ databases">
        <title>Phylogenomic Reclassification of ATCC Bacillus Strains and Various Taxa within the Genus Bacillus.</title>
        <authorList>
            <person name="Riojas M.A."/>
            <person name="Frank A.M."/>
            <person name="Fenn S.L."/>
            <person name="King S."/>
            <person name="Brower S."/>
            <person name="Hazbon M.H."/>
        </authorList>
    </citation>
    <scope>NUCLEOTIDE SEQUENCE</scope>
    <source>
        <strain evidence="12">ATCC 27142</strain>
    </source>
</reference>
<dbReference type="Pfam" id="PF13596">
    <property type="entry name" value="PAS_10"/>
    <property type="match status" value="1"/>
</dbReference>
<gene>
    <name evidence="12" type="ORF">FO508_00245</name>
</gene>
<evidence type="ECO:0000259" key="10">
    <source>
        <dbReference type="PROSITE" id="PS50113"/>
    </source>
</evidence>
<comment type="caution">
    <text evidence="12">The sequence shown here is derived from an EMBL/GenBank/DDBJ whole genome shotgun (WGS) entry which is preliminary data.</text>
</comment>
<dbReference type="PANTHER" id="PTHR24422">
    <property type="entry name" value="CHEMOTAXIS PROTEIN METHYLTRANSFERASE"/>
    <property type="match status" value="1"/>
</dbReference>
<dbReference type="InterPro" id="IPR022642">
    <property type="entry name" value="CheR_C"/>
</dbReference>
<dbReference type="SUPFAM" id="SSF53335">
    <property type="entry name" value="S-adenosyl-L-methionine-dependent methyltransferases"/>
    <property type="match status" value="1"/>
</dbReference>
<dbReference type="Gene3D" id="3.30.565.10">
    <property type="entry name" value="Histidine kinase-like ATPase, C-terminal domain"/>
    <property type="match status" value="1"/>
</dbReference>
<evidence type="ECO:0000256" key="2">
    <source>
        <dbReference type="ARBA" id="ARBA00012438"/>
    </source>
</evidence>
<dbReference type="PROSITE" id="PS50109">
    <property type="entry name" value="HIS_KIN"/>
    <property type="match status" value="1"/>
</dbReference>
<dbReference type="Gene3D" id="1.10.287.130">
    <property type="match status" value="1"/>
</dbReference>
<dbReference type="Gene3D" id="3.40.50.150">
    <property type="entry name" value="Vaccinia Virus protein VP39"/>
    <property type="match status" value="1"/>
</dbReference>
<evidence type="ECO:0000256" key="5">
    <source>
        <dbReference type="ARBA" id="ARBA00022777"/>
    </source>
</evidence>
<dbReference type="InterPro" id="IPR000780">
    <property type="entry name" value="CheR_MeTrfase"/>
</dbReference>
<feature type="domain" description="Histidine kinase" evidence="9">
    <location>
        <begin position="922"/>
        <end position="1126"/>
    </location>
</feature>
<dbReference type="InterPro" id="IPR029063">
    <property type="entry name" value="SAM-dependent_MTases_sf"/>
</dbReference>
<organism evidence="12 13">
    <name type="scientific">Bacillus pumilus</name>
    <name type="common">Bacillus mesentericus</name>
    <dbReference type="NCBI Taxonomy" id="1408"/>
    <lineage>
        <taxon>Bacteria</taxon>
        <taxon>Bacillati</taxon>
        <taxon>Bacillota</taxon>
        <taxon>Bacilli</taxon>
        <taxon>Bacillales</taxon>
        <taxon>Bacillaceae</taxon>
        <taxon>Bacillus</taxon>
    </lineage>
</organism>
<keyword evidence="8" id="KW-0175">Coiled coil</keyword>
<dbReference type="InterPro" id="IPR050903">
    <property type="entry name" value="Bact_Chemotaxis_MeTrfase"/>
</dbReference>
<dbReference type="InterPro" id="IPR005467">
    <property type="entry name" value="His_kinase_dom"/>
</dbReference>
<accession>A0AAE3WJE7</accession>
<comment type="catalytic activity">
    <reaction evidence="1">
        <text>ATP + protein L-histidine = ADP + protein N-phospho-L-histidine.</text>
        <dbReference type="EC" id="2.7.13.3"/>
    </reaction>
</comment>
<dbReference type="InterPro" id="IPR003594">
    <property type="entry name" value="HATPase_dom"/>
</dbReference>
<evidence type="ECO:0000256" key="1">
    <source>
        <dbReference type="ARBA" id="ARBA00000085"/>
    </source>
</evidence>
<evidence type="ECO:0000256" key="7">
    <source>
        <dbReference type="ARBA" id="ARBA00023012"/>
    </source>
</evidence>
<dbReference type="PROSITE" id="PS50113">
    <property type="entry name" value="PAC"/>
    <property type="match status" value="1"/>
</dbReference>
<dbReference type="PROSITE" id="PS50123">
    <property type="entry name" value="CHER"/>
    <property type="match status" value="1"/>
</dbReference>
<dbReference type="Pfam" id="PF00512">
    <property type="entry name" value="HisKA"/>
    <property type="match status" value="1"/>
</dbReference>
<dbReference type="EC" id="2.7.13.3" evidence="2"/>
<dbReference type="Gene3D" id="3.30.450.20">
    <property type="entry name" value="PAS domain"/>
    <property type="match status" value="1"/>
</dbReference>
<dbReference type="Pfam" id="PF08448">
    <property type="entry name" value="PAS_4"/>
    <property type="match status" value="1"/>
</dbReference>
<dbReference type="CDD" id="cd00082">
    <property type="entry name" value="HisKA"/>
    <property type="match status" value="1"/>
</dbReference>
<evidence type="ECO:0000256" key="4">
    <source>
        <dbReference type="ARBA" id="ARBA00022741"/>
    </source>
</evidence>
<keyword evidence="6" id="KW-0067">ATP-binding</keyword>
<dbReference type="InterPro" id="IPR036097">
    <property type="entry name" value="HisK_dim/P_sf"/>
</dbReference>
<dbReference type="PANTHER" id="PTHR24422:SF10">
    <property type="entry name" value="CHEMOTAXIS PROTEIN METHYLTRANSFERASE 2"/>
    <property type="match status" value="1"/>
</dbReference>
<dbReference type="InterPro" id="IPR000673">
    <property type="entry name" value="Sig_transdc_resp-reg_Me-estase"/>
</dbReference>
<dbReference type="EMBL" id="VKQA01000001">
    <property type="protein sequence ID" value="MDR4248776.1"/>
    <property type="molecule type" value="Genomic_DNA"/>
</dbReference>
<keyword evidence="5" id="KW-0418">Kinase</keyword>
<dbReference type="SUPFAM" id="SSF52738">
    <property type="entry name" value="Methylesterase CheB, C-terminal domain"/>
    <property type="match status" value="1"/>
</dbReference>
<dbReference type="GO" id="GO:0005737">
    <property type="term" value="C:cytoplasm"/>
    <property type="evidence" value="ECO:0007669"/>
    <property type="project" value="InterPro"/>
</dbReference>
<dbReference type="GO" id="GO:0000156">
    <property type="term" value="F:phosphorelay response regulator activity"/>
    <property type="evidence" value="ECO:0007669"/>
    <property type="project" value="InterPro"/>
</dbReference>
<dbReference type="AlphaFoldDB" id="A0AAE3WJE7"/>
<dbReference type="GO" id="GO:0008757">
    <property type="term" value="F:S-adenosylmethionine-dependent methyltransferase activity"/>
    <property type="evidence" value="ECO:0007669"/>
    <property type="project" value="InterPro"/>
</dbReference>
<dbReference type="InterPro" id="IPR000014">
    <property type="entry name" value="PAS"/>
</dbReference>
<dbReference type="Gene3D" id="3.40.50.180">
    <property type="entry name" value="Methylesterase CheB, C-terminal domain"/>
    <property type="match status" value="1"/>
</dbReference>
<dbReference type="GO" id="GO:0006935">
    <property type="term" value="P:chemotaxis"/>
    <property type="evidence" value="ECO:0007669"/>
    <property type="project" value="InterPro"/>
</dbReference>
<evidence type="ECO:0000256" key="6">
    <source>
        <dbReference type="ARBA" id="ARBA00022840"/>
    </source>
</evidence>
<dbReference type="CDD" id="cd00130">
    <property type="entry name" value="PAS"/>
    <property type="match status" value="1"/>
</dbReference>
<keyword evidence="4" id="KW-0547">Nucleotide-binding</keyword>
<proteinExistence type="predicted"/>
<keyword evidence="3" id="KW-0808">Transferase</keyword>
<dbReference type="Proteomes" id="UP001182042">
    <property type="component" value="Unassembled WGS sequence"/>
</dbReference>